<proteinExistence type="predicted"/>
<organism evidence="1 2">
    <name type="scientific">Friedmanniomyces endolithicus</name>
    <dbReference type="NCBI Taxonomy" id="329885"/>
    <lineage>
        <taxon>Eukaryota</taxon>
        <taxon>Fungi</taxon>
        <taxon>Dikarya</taxon>
        <taxon>Ascomycota</taxon>
        <taxon>Pezizomycotina</taxon>
        <taxon>Dothideomycetes</taxon>
        <taxon>Dothideomycetidae</taxon>
        <taxon>Mycosphaerellales</taxon>
        <taxon>Teratosphaeriaceae</taxon>
        <taxon>Friedmanniomyces</taxon>
    </lineage>
</organism>
<dbReference type="AlphaFoldDB" id="A0AAN6QNT4"/>
<comment type="caution">
    <text evidence="1">The sequence shown here is derived from an EMBL/GenBank/DDBJ whole genome shotgun (WGS) entry which is preliminary data.</text>
</comment>
<dbReference type="Proteomes" id="UP001175353">
    <property type="component" value="Unassembled WGS sequence"/>
</dbReference>
<evidence type="ECO:0000313" key="2">
    <source>
        <dbReference type="Proteomes" id="UP001175353"/>
    </source>
</evidence>
<protein>
    <submittedName>
        <fullName evidence="1">Uncharacterized protein</fullName>
    </submittedName>
</protein>
<keyword evidence="2" id="KW-1185">Reference proteome</keyword>
<dbReference type="EMBL" id="JAUJLE010000149">
    <property type="protein sequence ID" value="KAK0975047.1"/>
    <property type="molecule type" value="Genomic_DNA"/>
</dbReference>
<name>A0AAN6QNT4_9PEZI</name>
<sequence length="256" mass="28338">MVDIAGYVIGYFEDIPTIHLQFLINTVSFPSVPLHTSLPSEQIHHQTPSNKTTPNHLFTTMTITHTTVRRTKTRMTKIETPSFATMQYYIIASRLMRGHPLRSDKTPPVKKSKAAKNDRQALQIVDHLRAAKTKLANGDKTGCSCPGGQHTDPRATAAKTCHIVPYGSTTSIGGVEIGYDVLSEAAAFATWYELGHRGPAMPYNDARRTVRRAGGKAVNALFGMDVAEDLRWRAYVDKVGSEVVQRAIWCRLTMKG</sequence>
<evidence type="ECO:0000313" key="1">
    <source>
        <dbReference type="EMBL" id="KAK0975047.1"/>
    </source>
</evidence>
<reference evidence="1" key="1">
    <citation type="submission" date="2023-06" db="EMBL/GenBank/DDBJ databases">
        <title>Black Yeasts Isolated from many extreme environments.</title>
        <authorList>
            <person name="Coleine C."/>
            <person name="Stajich J.E."/>
            <person name="Selbmann L."/>
        </authorList>
    </citation>
    <scope>NUCLEOTIDE SEQUENCE</scope>
    <source>
        <strain evidence="1">CCFEE 5200</strain>
    </source>
</reference>
<gene>
    <name evidence="1" type="ORF">LTR91_014181</name>
</gene>
<accession>A0AAN6QNT4</accession>